<dbReference type="Proteomes" id="UP001500957">
    <property type="component" value="Unassembled WGS sequence"/>
</dbReference>
<dbReference type="InterPro" id="IPR037232">
    <property type="entry name" value="NADH_quin_OxRdtase_su_C/D-like"/>
</dbReference>
<dbReference type="EMBL" id="BAAAHE010000038">
    <property type="protein sequence ID" value="GAA0630517.1"/>
    <property type="molecule type" value="Genomic_DNA"/>
</dbReference>
<dbReference type="InterPro" id="IPR001135">
    <property type="entry name" value="NADH_Q_OxRdtase_suD"/>
</dbReference>
<reference evidence="4 5" key="1">
    <citation type="journal article" date="2019" name="Int. J. Syst. Evol. Microbiol.">
        <title>The Global Catalogue of Microorganisms (GCM) 10K type strain sequencing project: providing services to taxonomists for standard genome sequencing and annotation.</title>
        <authorList>
            <consortium name="The Broad Institute Genomics Platform"/>
            <consortium name="The Broad Institute Genome Sequencing Center for Infectious Disease"/>
            <person name="Wu L."/>
            <person name="Ma J."/>
        </authorList>
    </citation>
    <scope>NUCLEOTIDE SEQUENCE [LARGE SCALE GENOMIC DNA]</scope>
    <source>
        <strain evidence="4 5">JCM 10671</strain>
    </source>
</reference>
<name>A0ABN1H6Q3_9ACTN</name>
<protein>
    <recommendedName>
        <fullName evidence="3">NADH-quinone oxidoreductase subunit D domain-containing protein</fullName>
    </recommendedName>
</protein>
<dbReference type="InterPro" id="IPR052197">
    <property type="entry name" value="ComplexI_49kDa-like"/>
</dbReference>
<dbReference type="RefSeq" id="WP_344607634.1">
    <property type="nucleotide sequence ID" value="NZ_BAAAHE010000038.1"/>
</dbReference>
<accession>A0ABN1H6Q3</accession>
<keyword evidence="1" id="KW-0560">Oxidoreductase</keyword>
<proteinExistence type="predicted"/>
<dbReference type="Gene3D" id="1.10.645.10">
    <property type="entry name" value="Cytochrome-c3 Hydrogenase, chain B"/>
    <property type="match status" value="1"/>
</dbReference>
<evidence type="ECO:0000256" key="2">
    <source>
        <dbReference type="SAM" id="MobiDB-lite"/>
    </source>
</evidence>
<evidence type="ECO:0000259" key="3">
    <source>
        <dbReference type="Pfam" id="PF00346"/>
    </source>
</evidence>
<feature type="region of interest" description="Disordered" evidence="2">
    <location>
        <begin position="413"/>
        <end position="441"/>
    </location>
</feature>
<dbReference type="PANTHER" id="PTHR43485:SF1">
    <property type="entry name" value="FORMATE HYDROGENLYASE SUBUNIT 5-RELATED"/>
    <property type="match status" value="1"/>
</dbReference>
<evidence type="ECO:0000313" key="4">
    <source>
        <dbReference type="EMBL" id="GAA0630517.1"/>
    </source>
</evidence>
<sequence length="441" mass="47405">MTSSLAHRPAPARFRPSQEVGVVDLRWRAEALLDDGFRLALVTAVAEDDGAHRIVYLFTASGPDRRVELVTHTAPGGDTVPSLALLSFPAGRFERELYETHGLLASSAPPAPGRNGTTGFAAPTRHSWEVDATGRAATDLVDVVEHRHPRSSLSHAVALSLAIEDANDFAVPPPVAAARAILVELERATNHLRSIGAMCNDAGLTRWSAEALSLHREVLTLNEEITGSRLLRGAVTPGGVRLRTLPEPRRLRELERVATEFRDKALSSPALAATYRRRWILTNRHAAMTGALGPVARASGVDADARRDHPFHPGTVLVNTVTSRRGDALARLEIRVHELGASLRLLRDLLPEARRAVGTVSSAAFGGTGHPMRGTGLVEGPQGTIATRVELDENGRVENLRVVDPSFLTRSAFTLSQRGPHDENGSTVDSGFDLPDPAPAH</sequence>
<comment type="caution">
    <text evidence="4">The sequence shown here is derived from an EMBL/GenBank/DDBJ whole genome shotgun (WGS) entry which is preliminary data.</text>
</comment>
<dbReference type="PANTHER" id="PTHR43485">
    <property type="entry name" value="HYDROGENASE-4 COMPONENT G"/>
    <property type="match status" value="1"/>
</dbReference>
<organism evidence="4 5">
    <name type="scientific">Sporichthya brevicatena</name>
    <dbReference type="NCBI Taxonomy" id="171442"/>
    <lineage>
        <taxon>Bacteria</taxon>
        <taxon>Bacillati</taxon>
        <taxon>Actinomycetota</taxon>
        <taxon>Actinomycetes</taxon>
        <taxon>Sporichthyales</taxon>
        <taxon>Sporichthyaceae</taxon>
        <taxon>Sporichthya</taxon>
    </lineage>
</organism>
<evidence type="ECO:0000313" key="5">
    <source>
        <dbReference type="Proteomes" id="UP001500957"/>
    </source>
</evidence>
<feature type="domain" description="NADH-quinone oxidoreductase subunit D" evidence="3">
    <location>
        <begin position="217"/>
        <end position="353"/>
    </location>
</feature>
<dbReference type="SUPFAM" id="SSF143243">
    <property type="entry name" value="Nqo5-like"/>
    <property type="match status" value="1"/>
</dbReference>
<dbReference type="Pfam" id="PF00346">
    <property type="entry name" value="Complex1_49kDa"/>
    <property type="match status" value="1"/>
</dbReference>
<dbReference type="SUPFAM" id="SSF56762">
    <property type="entry name" value="HydB/Nqo4-like"/>
    <property type="match status" value="1"/>
</dbReference>
<evidence type="ECO:0000256" key="1">
    <source>
        <dbReference type="ARBA" id="ARBA00023002"/>
    </source>
</evidence>
<keyword evidence="5" id="KW-1185">Reference proteome</keyword>
<dbReference type="InterPro" id="IPR029014">
    <property type="entry name" value="NiFe-Hase_large"/>
</dbReference>
<gene>
    <name evidence="4" type="ORF">GCM10009547_37840</name>
</gene>